<dbReference type="EMBL" id="JACGWK010000002">
    <property type="protein sequence ID" value="KAL0371487.1"/>
    <property type="molecule type" value="Genomic_DNA"/>
</dbReference>
<organism evidence="1">
    <name type="scientific">Sesamum angustifolium</name>
    <dbReference type="NCBI Taxonomy" id="2727405"/>
    <lineage>
        <taxon>Eukaryota</taxon>
        <taxon>Viridiplantae</taxon>
        <taxon>Streptophyta</taxon>
        <taxon>Embryophyta</taxon>
        <taxon>Tracheophyta</taxon>
        <taxon>Spermatophyta</taxon>
        <taxon>Magnoliopsida</taxon>
        <taxon>eudicotyledons</taxon>
        <taxon>Gunneridae</taxon>
        <taxon>Pentapetalae</taxon>
        <taxon>asterids</taxon>
        <taxon>lamiids</taxon>
        <taxon>Lamiales</taxon>
        <taxon>Pedaliaceae</taxon>
        <taxon>Sesamum</taxon>
    </lineage>
</organism>
<proteinExistence type="predicted"/>
<reference evidence="1" key="2">
    <citation type="journal article" date="2024" name="Plant">
        <title>Genomic evolution and insights into agronomic trait innovations of Sesamum species.</title>
        <authorList>
            <person name="Miao H."/>
            <person name="Wang L."/>
            <person name="Qu L."/>
            <person name="Liu H."/>
            <person name="Sun Y."/>
            <person name="Le M."/>
            <person name="Wang Q."/>
            <person name="Wei S."/>
            <person name="Zheng Y."/>
            <person name="Lin W."/>
            <person name="Duan Y."/>
            <person name="Cao H."/>
            <person name="Xiong S."/>
            <person name="Wang X."/>
            <person name="Wei L."/>
            <person name="Li C."/>
            <person name="Ma Q."/>
            <person name="Ju M."/>
            <person name="Zhao R."/>
            <person name="Li G."/>
            <person name="Mu C."/>
            <person name="Tian Q."/>
            <person name="Mei H."/>
            <person name="Zhang T."/>
            <person name="Gao T."/>
            <person name="Zhang H."/>
        </authorList>
    </citation>
    <scope>NUCLEOTIDE SEQUENCE</scope>
    <source>
        <strain evidence="1">G01</strain>
    </source>
</reference>
<reference evidence="1" key="1">
    <citation type="submission" date="2020-06" db="EMBL/GenBank/DDBJ databases">
        <authorList>
            <person name="Li T."/>
            <person name="Hu X."/>
            <person name="Zhang T."/>
            <person name="Song X."/>
            <person name="Zhang H."/>
            <person name="Dai N."/>
            <person name="Sheng W."/>
            <person name="Hou X."/>
            <person name="Wei L."/>
        </authorList>
    </citation>
    <scope>NUCLEOTIDE SEQUENCE</scope>
    <source>
        <strain evidence="1">G01</strain>
        <tissue evidence="1">Leaf</tissue>
    </source>
</reference>
<evidence type="ECO:0000313" key="1">
    <source>
        <dbReference type="EMBL" id="KAL0371487.1"/>
    </source>
</evidence>
<comment type="caution">
    <text evidence="1">The sequence shown here is derived from an EMBL/GenBank/DDBJ whole genome shotgun (WGS) entry which is preliminary data.</text>
</comment>
<name>A0AAW2QU25_9LAMI</name>
<gene>
    <name evidence="1" type="ORF">Sangu_0466800</name>
</gene>
<accession>A0AAW2QU25</accession>
<dbReference type="AlphaFoldDB" id="A0AAW2QU25"/>
<sequence>MGPKVSLSSLKEVEYHLKLAAKHDVVVDLLDSLRQAMSIAIAGINYTPEKGFQVRRRRVKIERTAILV</sequence>
<protein>
    <submittedName>
        <fullName evidence="1">Uncharacterized protein</fullName>
    </submittedName>
</protein>